<evidence type="ECO:0000313" key="2">
    <source>
        <dbReference type="Proteomes" id="UP000030643"/>
    </source>
</evidence>
<dbReference type="RefSeq" id="WP_027698946.1">
    <property type="nucleotide sequence ID" value="NZ_DF820489.1"/>
</dbReference>
<dbReference type="EMBL" id="DF820489">
    <property type="protein sequence ID" value="GAK30883.1"/>
    <property type="molecule type" value="Genomic_DNA"/>
</dbReference>
<evidence type="ECO:0000313" key="1">
    <source>
        <dbReference type="EMBL" id="GAK30883.1"/>
    </source>
</evidence>
<keyword evidence="2" id="KW-1185">Reference proteome</keyword>
<dbReference type="AlphaFoldDB" id="A0A069CUJ1"/>
<dbReference type="Proteomes" id="UP000030643">
    <property type="component" value="Unassembled WGS sequence"/>
</dbReference>
<proteinExistence type="predicted"/>
<protein>
    <submittedName>
        <fullName evidence="1">Uncharacterized protein</fullName>
    </submittedName>
</protein>
<name>A0A069CUJ1_WEIOS</name>
<accession>A0A069CUJ1</accession>
<organism evidence="1 2">
    <name type="scientific">Weissella oryzae (strain DSM 25784 / JCM 18191 / LMG 30913 / SG25)</name>
    <dbReference type="NCBI Taxonomy" id="1329250"/>
    <lineage>
        <taxon>Bacteria</taxon>
        <taxon>Bacillati</taxon>
        <taxon>Bacillota</taxon>
        <taxon>Bacilli</taxon>
        <taxon>Lactobacillales</taxon>
        <taxon>Lactobacillaceae</taxon>
        <taxon>Weissella</taxon>
    </lineage>
</organism>
<gene>
    <name evidence="1" type="ORF">WOSG25_060010</name>
</gene>
<sequence length="128" mass="14985">MSSKPEKVAGETFLAMLLQYSRDFHYNHINFSVRLNRNPAYTRQVMNVTLKRISKKYGNDERLYASMNADQATAILALVNQLKEAMFADSAKKISWSTDLLARKTQEFGYHQIRERDQYNNLEFELLL</sequence>
<dbReference type="OrthoDB" id="2147655at2"/>
<reference evidence="2" key="1">
    <citation type="journal article" date="2014" name="Genome Announc.">
        <title>Draft genome sequence of Weissella oryzae SG25T, isolated from fermented rice grains.</title>
        <authorList>
            <person name="Tanizawa Y."/>
            <person name="Fujisawa T."/>
            <person name="Mochizuki T."/>
            <person name="Kaminuma E."/>
            <person name="Suzuki Y."/>
            <person name="Nakamura Y."/>
            <person name="Tohno M."/>
        </authorList>
    </citation>
    <scope>NUCLEOTIDE SEQUENCE [LARGE SCALE GENOMIC DNA]</scope>
    <source>
        <strain evidence="2">DSM 25784 / JCM 18191 / LMG 30913 / SG25</strain>
    </source>
</reference>